<evidence type="ECO:0000256" key="1">
    <source>
        <dbReference type="SAM" id="MobiDB-lite"/>
    </source>
</evidence>
<protein>
    <submittedName>
        <fullName evidence="2">Uncharacterized protein</fullName>
    </submittedName>
</protein>
<feature type="compositionally biased region" description="Polar residues" evidence="1">
    <location>
        <begin position="71"/>
        <end position="105"/>
    </location>
</feature>
<evidence type="ECO:0000313" key="2">
    <source>
        <dbReference type="EMBL" id="SAM04490.1"/>
    </source>
</evidence>
<dbReference type="InParanoid" id="A0A168QEJ9"/>
<gene>
    <name evidence="2" type="primary">ABSGL_10354.1 scaffold 11921</name>
</gene>
<proteinExistence type="predicted"/>
<dbReference type="EMBL" id="LT554386">
    <property type="protein sequence ID" value="SAM04490.1"/>
    <property type="molecule type" value="Genomic_DNA"/>
</dbReference>
<evidence type="ECO:0000313" key="3">
    <source>
        <dbReference type="Proteomes" id="UP000078561"/>
    </source>
</evidence>
<name>A0A168QEJ9_ABSGL</name>
<reference evidence="2" key="1">
    <citation type="submission" date="2016-04" db="EMBL/GenBank/DDBJ databases">
        <authorList>
            <person name="Evans L.H."/>
            <person name="Alamgir A."/>
            <person name="Owens N."/>
            <person name="Weber N.D."/>
            <person name="Virtaneva K."/>
            <person name="Barbian K."/>
            <person name="Babar A."/>
            <person name="Rosenke K."/>
        </authorList>
    </citation>
    <scope>NUCLEOTIDE SEQUENCE [LARGE SCALE GENOMIC DNA]</scope>
    <source>
        <strain evidence="2">CBS 101.48</strain>
    </source>
</reference>
<accession>A0A168QEJ9</accession>
<keyword evidence="3" id="KW-1185">Reference proteome</keyword>
<dbReference type="AlphaFoldDB" id="A0A168QEJ9"/>
<dbReference type="Proteomes" id="UP000078561">
    <property type="component" value="Unassembled WGS sequence"/>
</dbReference>
<feature type="compositionally biased region" description="Basic and acidic residues" evidence="1">
    <location>
        <begin position="7"/>
        <end position="18"/>
    </location>
</feature>
<feature type="region of interest" description="Disordered" evidence="1">
    <location>
        <begin position="1"/>
        <end position="105"/>
    </location>
</feature>
<sequence length="147" mass="16898">MARTKQGMKEARLKRQMEEQEDNDDALSSSQKRQRRSIPMNTVKPVSAKLKRKQNSDETEDKQAARLARQTKVQEQQSNKNPCPTYLSSGNSEASKTHSRNSSRLCSYQKIRQSVVSWHLLGGKSKMRPSPWKKSPFFQISIFLRTG</sequence>
<organism evidence="2">
    <name type="scientific">Absidia glauca</name>
    <name type="common">Pin mould</name>
    <dbReference type="NCBI Taxonomy" id="4829"/>
    <lineage>
        <taxon>Eukaryota</taxon>
        <taxon>Fungi</taxon>
        <taxon>Fungi incertae sedis</taxon>
        <taxon>Mucoromycota</taxon>
        <taxon>Mucoromycotina</taxon>
        <taxon>Mucoromycetes</taxon>
        <taxon>Mucorales</taxon>
        <taxon>Cunninghamellaceae</taxon>
        <taxon>Absidia</taxon>
    </lineage>
</organism>